<evidence type="ECO:0000256" key="1">
    <source>
        <dbReference type="SAM" id="MobiDB-lite"/>
    </source>
</evidence>
<reference evidence="2" key="1">
    <citation type="journal article" date="2020" name="Stud. Mycol.">
        <title>101 Dothideomycetes genomes: a test case for predicting lifestyles and emergence of pathogens.</title>
        <authorList>
            <person name="Haridas S."/>
            <person name="Albert R."/>
            <person name="Binder M."/>
            <person name="Bloem J."/>
            <person name="Labutti K."/>
            <person name="Salamov A."/>
            <person name="Andreopoulos B."/>
            <person name="Baker S."/>
            <person name="Barry K."/>
            <person name="Bills G."/>
            <person name="Bluhm B."/>
            <person name="Cannon C."/>
            <person name="Castanera R."/>
            <person name="Culley D."/>
            <person name="Daum C."/>
            <person name="Ezra D."/>
            <person name="Gonzalez J."/>
            <person name="Henrissat B."/>
            <person name="Kuo A."/>
            <person name="Liang C."/>
            <person name="Lipzen A."/>
            <person name="Lutzoni F."/>
            <person name="Magnuson J."/>
            <person name="Mondo S."/>
            <person name="Nolan M."/>
            <person name="Ohm R."/>
            <person name="Pangilinan J."/>
            <person name="Park H.-J."/>
            <person name="Ramirez L."/>
            <person name="Alfaro M."/>
            <person name="Sun H."/>
            <person name="Tritt A."/>
            <person name="Yoshinaga Y."/>
            <person name="Zwiers L.-H."/>
            <person name="Turgeon B."/>
            <person name="Goodwin S."/>
            <person name="Spatafora J."/>
            <person name="Crous P."/>
            <person name="Grigoriev I."/>
        </authorList>
    </citation>
    <scope>NUCLEOTIDE SEQUENCE</scope>
    <source>
        <strain evidence="2">CBS 122368</strain>
    </source>
</reference>
<dbReference type="EMBL" id="ML987212">
    <property type="protein sequence ID" value="KAF2241440.1"/>
    <property type="molecule type" value="Genomic_DNA"/>
</dbReference>
<gene>
    <name evidence="2" type="ORF">BU26DRAFT_525265</name>
</gene>
<protein>
    <submittedName>
        <fullName evidence="2">Uncharacterized protein</fullName>
    </submittedName>
</protein>
<accession>A0A6A6HVJ5</accession>
<organism evidence="2 3">
    <name type="scientific">Trematosphaeria pertusa</name>
    <dbReference type="NCBI Taxonomy" id="390896"/>
    <lineage>
        <taxon>Eukaryota</taxon>
        <taxon>Fungi</taxon>
        <taxon>Dikarya</taxon>
        <taxon>Ascomycota</taxon>
        <taxon>Pezizomycotina</taxon>
        <taxon>Dothideomycetes</taxon>
        <taxon>Pleosporomycetidae</taxon>
        <taxon>Pleosporales</taxon>
        <taxon>Massarineae</taxon>
        <taxon>Trematosphaeriaceae</taxon>
        <taxon>Trematosphaeria</taxon>
    </lineage>
</organism>
<feature type="region of interest" description="Disordered" evidence="1">
    <location>
        <begin position="137"/>
        <end position="182"/>
    </location>
</feature>
<name>A0A6A6HVJ5_9PLEO</name>
<dbReference type="RefSeq" id="XP_033676444.1">
    <property type="nucleotide sequence ID" value="XM_033830467.1"/>
</dbReference>
<evidence type="ECO:0000313" key="3">
    <source>
        <dbReference type="Proteomes" id="UP000800094"/>
    </source>
</evidence>
<dbReference type="AlphaFoldDB" id="A0A6A6HVJ5"/>
<evidence type="ECO:0000313" key="2">
    <source>
        <dbReference type="EMBL" id="KAF2241440.1"/>
    </source>
</evidence>
<keyword evidence="3" id="KW-1185">Reference proteome</keyword>
<dbReference type="GeneID" id="54583797"/>
<feature type="compositionally biased region" description="Polar residues" evidence="1">
    <location>
        <begin position="146"/>
        <end position="163"/>
    </location>
</feature>
<sequence length="350" mass="38650">MVGWQSSPFWAHIDIFNLLGINPHTTDLTWEIVDARPRQIVKKLCPNDPAVMLPDGVSVALINAFRTELFNMLYPSAQHGKELGVGDATSHSRNKLAKALDEINGAKLNGYRRTWDAENGVPGNWLGADISDGDGLAGSSAALLPQGSSTAAQTVQGEPTGTEDNPIPLDEAGTHDDPINLDGDSTPEPVSIDNAQALVLPMHQRDKFMQLTKLGATPMHFRYAIAPSRLRAMAKRNTNNNKAAIVVGVVRRPDWNAAQTFPEYICIALLEGGNSLRIRVKRCSIEGEELPKWPGGGSVYISLEEIEQYGYLFRPFYDFDRERLRRYLMAMEEQDKMPNVRDKAVVLRGG</sequence>
<dbReference type="Proteomes" id="UP000800094">
    <property type="component" value="Unassembled WGS sequence"/>
</dbReference>
<dbReference type="OrthoDB" id="3742092at2759"/>
<proteinExistence type="predicted"/>